<dbReference type="InterPro" id="IPR000674">
    <property type="entry name" value="Ald_Oxase/Xan_DH_a/b"/>
</dbReference>
<dbReference type="Proteomes" id="UP000004699">
    <property type="component" value="Unassembled WGS sequence"/>
</dbReference>
<dbReference type="Gene3D" id="3.30.365.10">
    <property type="entry name" value="Aldehyde oxidase/xanthine dehydrogenase, molybdopterin binding domain"/>
    <property type="match status" value="4"/>
</dbReference>
<dbReference type="InterPro" id="IPR052516">
    <property type="entry name" value="N-heterocyclic_Hydroxylase"/>
</dbReference>
<dbReference type="STRING" id="565045.NOR51B_2853"/>
<dbReference type="PROSITE" id="PS51318">
    <property type="entry name" value="TAT"/>
    <property type="match status" value="1"/>
</dbReference>
<dbReference type="SUPFAM" id="SSF56003">
    <property type="entry name" value="Molybdenum cofactor-binding domain"/>
    <property type="match status" value="2"/>
</dbReference>
<dbReference type="EMBL" id="DS999411">
    <property type="protein sequence ID" value="EED36900.1"/>
    <property type="molecule type" value="Genomic_DNA"/>
</dbReference>
<dbReference type="SMART" id="SM01008">
    <property type="entry name" value="Ald_Xan_dh_C"/>
    <property type="match status" value="1"/>
</dbReference>
<accession>B8KXV5</accession>
<dbReference type="InterPro" id="IPR008274">
    <property type="entry name" value="AldOxase/xan_DH_MoCoBD1"/>
</dbReference>
<dbReference type="Pfam" id="PF20256">
    <property type="entry name" value="MoCoBD_2"/>
    <property type="match status" value="2"/>
</dbReference>
<dbReference type="GO" id="GO:0016491">
    <property type="term" value="F:oxidoreductase activity"/>
    <property type="evidence" value="ECO:0007669"/>
    <property type="project" value="InterPro"/>
</dbReference>
<dbReference type="Gene3D" id="3.90.1170.50">
    <property type="entry name" value="Aldehyde oxidase/xanthine dehydrogenase, a/b hammerhead"/>
    <property type="match status" value="1"/>
</dbReference>
<sequence>MYAKILNQLTAPKPVSRRRFLLGAGAVAGGLAVGFRLPPAQAQEGETAPINPLNAYITIHPDNTVTVLSSQFDMGQGAWHGLASLVVEELGADWDQITVKGVNGNPAAYGNLTAGGAFQLSGGSSSVFTSFDRYRVAGATAREMLKAAAAKRWNVNVDSLVVSDGFVRNGDQAASFGDLVADAAQIPVPENVALKPREEWSTLGSDALRRFDTDPKTRGTFTYTGDVQIPGMLTAVMIHPPRFGATVKSFDGSKALARDGVEHVVAIHRGVAVVAKTMFDALQGKELVEVEWDESAAEKRGSDALLSAYRETVMNEPEVVARTEGDAPAAIKQATQMVEATYEFPYLAHAAMEPLNAVAHMRDDGVLDLYGGHQAPDLYQMIVSGMTELDMSNINLVIMPTGGGFGRRAVLDADVVTEAAMVAKAIDYSAPVKVQWTRENDTLGGRYRPATIHRVQAGLDENGNIVGWDSHIVSQSLIKGTAFDSGAEVDNTVVEGASNLPYAIDNLRVGATMPQVGVPVLWWRAVGSTHTAYAVETFIDELAAKAKKDPVDYRLAMLKDHPRHAAVLKLAAEKAGWGEALPEGRYRGVSLHESFKSYVAQVVEISIEDDLPKVHKVVCAVDCGIAINPDVVRAQMEGGIGFGLGAVLAEELTLKDGYVQQSNYDAYTPLRMNASPEVEVHIVDSDAGPTGVGEPGVPPIGPAVANAVRSATGKHVTTLPFQKGMRA</sequence>
<dbReference type="OrthoDB" id="9767994at2"/>
<dbReference type="AlphaFoldDB" id="B8KXV5"/>
<dbReference type="Pfam" id="PF02738">
    <property type="entry name" value="MoCoBD_1"/>
    <property type="match status" value="1"/>
</dbReference>
<dbReference type="InterPro" id="IPR006311">
    <property type="entry name" value="TAT_signal"/>
</dbReference>
<protein>
    <submittedName>
        <fullName evidence="2">Aldehyde oxidase and xanthine dehydrogenase, molybdopterin binding</fullName>
    </submittedName>
</protein>
<dbReference type="PANTHER" id="PTHR47495:SF2">
    <property type="entry name" value="ALDEHYDE DEHYDROGENASE"/>
    <property type="match status" value="1"/>
</dbReference>
<gene>
    <name evidence="2" type="ORF">NOR51B_2853</name>
</gene>
<dbReference type="PIRSF" id="PIRSF036389">
    <property type="entry name" value="IOR_B"/>
    <property type="match status" value="1"/>
</dbReference>
<dbReference type="HOGENOM" id="CLU_013917_0_0_6"/>
<evidence type="ECO:0000313" key="3">
    <source>
        <dbReference type="Proteomes" id="UP000004699"/>
    </source>
</evidence>
<organism evidence="2 3">
    <name type="scientific">Luminiphilus syltensis NOR5-1B</name>
    <dbReference type="NCBI Taxonomy" id="565045"/>
    <lineage>
        <taxon>Bacteria</taxon>
        <taxon>Pseudomonadati</taxon>
        <taxon>Pseudomonadota</taxon>
        <taxon>Gammaproteobacteria</taxon>
        <taxon>Cellvibrionales</taxon>
        <taxon>Halieaceae</taxon>
        <taxon>Luminiphilus</taxon>
    </lineage>
</organism>
<proteinExistence type="predicted"/>
<dbReference type="InterPro" id="IPR046867">
    <property type="entry name" value="AldOxase/xan_DH_MoCoBD2"/>
</dbReference>
<name>B8KXV5_9GAMM</name>
<reference evidence="3" key="1">
    <citation type="journal article" date="2013" name="BMC Microbiol.">
        <title>Taxonomy and evolution of bacteriochlorophyll a-containing members of the OM60/NOR5 clade of marine gammaproteobacteria: description of Luminiphilus syltensis gen. nov., sp. nov., reclassification of Haliea rubra as Pseudohaliea rubra gen. nov., comb. nov., and emendation of Chromatocurvus halotolerans.</title>
        <authorList>
            <person name="Spring S."/>
            <person name="Riedel T."/>
            <person name="Sproer C."/>
            <person name="Yan S."/>
            <person name="Harder J."/>
            <person name="Fuchs B.M."/>
        </authorList>
    </citation>
    <scope>NUCLEOTIDE SEQUENCE [LARGE SCALE GENOMIC DNA]</scope>
    <source>
        <strain evidence="3">NOR51-B</strain>
    </source>
</reference>
<dbReference type="eggNOG" id="COG1529">
    <property type="taxonomic scope" value="Bacteria"/>
</dbReference>
<evidence type="ECO:0000259" key="1">
    <source>
        <dbReference type="SMART" id="SM01008"/>
    </source>
</evidence>
<dbReference type="InterPro" id="IPR037165">
    <property type="entry name" value="AldOxase/xan_DH_Mopterin-bd_sf"/>
</dbReference>
<dbReference type="RefSeq" id="WP_009021641.1">
    <property type="nucleotide sequence ID" value="NZ_DS999411.1"/>
</dbReference>
<keyword evidence="3" id="KW-1185">Reference proteome</keyword>
<evidence type="ECO:0000313" key="2">
    <source>
        <dbReference type="EMBL" id="EED36900.1"/>
    </source>
</evidence>
<feature type="domain" description="Aldehyde oxidase/xanthine dehydrogenase a/b hammerhead" evidence="1">
    <location>
        <begin position="218"/>
        <end position="296"/>
    </location>
</feature>
<dbReference type="PANTHER" id="PTHR47495">
    <property type="entry name" value="ALDEHYDE DEHYDROGENASE"/>
    <property type="match status" value="1"/>
</dbReference>
<dbReference type="InterPro" id="IPR012368">
    <property type="entry name" value="OxRdtase_Mopterin-bd_su_IorB"/>
</dbReference>